<proteinExistence type="predicted"/>
<protein>
    <submittedName>
        <fullName evidence="1">Uncharacterized protein</fullName>
    </submittedName>
</protein>
<dbReference type="EMBL" id="BQNB010017878">
    <property type="protein sequence ID" value="GJT68217.1"/>
    <property type="molecule type" value="Genomic_DNA"/>
</dbReference>
<dbReference type="Proteomes" id="UP001151760">
    <property type="component" value="Unassembled WGS sequence"/>
</dbReference>
<reference evidence="1" key="2">
    <citation type="submission" date="2022-01" db="EMBL/GenBank/DDBJ databases">
        <authorList>
            <person name="Yamashiro T."/>
            <person name="Shiraishi A."/>
            <person name="Satake H."/>
            <person name="Nakayama K."/>
        </authorList>
    </citation>
    <scope>NUCLEOTIDE SEQUENCE</scope>
</reference>
<accession>A0ABQ5FZT6</accession>
<reference evidence="1" key="1">
    <citation type="journal article" date="2022" name="Int. J. Mol. Sci.">
        <title>Draft Genome of Tanacetum Coccineum: Genomic Comparison of Closely Related Tanacetum-Family Plants.</title>
        <authorList>
            <person name="Yamashiro T."/>
            <person name="Shiraishi A."/>
            <person name="Nakayama K."/>
            <person name="Satake H."/>
        </authorList>
    </citation>
    <scope>NUCLEOTIDE SEQUENCE</scope>
</reference>
<sequence length="101" mass="10885">MAVVMIVVKKSVVAYFLDSCNLGSRIVDFDDTQTVIDKHVRAVTFAFHKGETVATSLSVGNLGCGEGVGFWLVAKDDGVVARCMAKPHRRGEPISLPHPTL</sequence>
<organism evidence="1 2">
    <name type="scientific">Tanacetum coccineum</name>
    <dbReference type="NCBI Taxonomy" id="301880"/>
    <lineage>
        <taxon>Eukaryota</taxon>
        <taxon>Viridiplantae</taxon>
        <taxon>Streptophyta</taxon>
        <taxon>Embryophyta</taxon>
        <taxon>Tracheophyta</taxon>
        <taxon>Spermatophyta</taxon>
        <taxon>Magnoliopsida</taxon>
        <taxon>eudicotyledons</taxon>
        <taxon>Gunneridae</taxon>
        <taxon>Pentapetalae</taxon>
        <taxon>asterids</taxon>
        <taxon>campanulids</taxon>
        <taxon>Asterales</taxon>
        <taxon>Asteraceae</taxon>
        <taxon>Asteroideae</taxon>
        <taxon>Anthemideae</taxon>
        <taxon>Anthemidinae</taxon>
        <taxon>Tanacetum</taxon>
    </lineage>
</organism>
<name>A0ABQ5FZT6_9ASTR</name>
<gene>
    <name evidence="1" type="ORF">Tco_1019697</name>
</gene>
<comment type="caution">
    <text evidence="1">The sequence shown here is derived from an EMBL/GenBank/DDBJ whole genome shotgun (WGS) entry which is preliminary data.</text>
</comment>
<keyword evidence="2" id="KW-1185">Reference proteome</keyword>
<evidence type="ECO:0000313" key="1">
    <source>
        <dbReference type="EMBL" id="GJT68217.1"/>
    </source>
</evidence>
<evidence type="ECO:0000313" key="2">
    <source>
        <dbReference type="Proteomes" id="UP001151760"/>
    </source>
</evidence>